<evidence type="ECO:0000313" key="2">
    <source>
        <dbReference type="Proteomes" id="UP000867740"/>
    </source>
</evidence>
<dbReference type="SUPFAM" id="SSF55021">
    <property type="entry name" value="ACT-like"/>
    <property type="match status" value="1"/>
</dbReference>
<dbReference type="AlphaFoldDB" id="A0A9P3T4S6"/>
<dbReference type="InterPro" id="IPR045865">
    <property type="entry name" value="ACT-like_dom_sf"/>
</dbReference>
<organism evidence="1 2">
    <name type="scientific">Kluyvera intermedia</name>
    <name type="common">Enterobacter intermedius</name>
    <dbReference type="NCBI Taxonomy" id="61648"/>
    <lineage>
        <taxon>Bacteria</taxon>
        <taxon>Pseudomonadati</taxon>
        <taxon>Pseudomonadota</taxon>
        <taxon>Gammaproteobacteria</taxon>
        <taxon>Enterobacterales</taxon>
        <taxon>Enterobacteriaceae</taxon>
        <taxon>Kluyvera</taxon>
    </lineage>
</organism>
<dbReference type="Gene3D" id="3.30.2130.10">
    <property type="entry name" value="VC0802-like"/>
    <property type="match status" value="1"/>
</dbReference>
<gene>
    <name evidence="1" type="ORF">I8531_000322</name>
</gene>
<evidence type="ECO:0000313" key="1">
    <source>
        <dbReference type="EMBL" id="HAT3580083.1"/>
    </source>
</evidence>
<dbReference type="EMBL" id="DACSUM010000002">
    <property type="protein sequence ID" value="HAT3580083.1"/>
    <property type="molecule type" value="Genomic_DNA"/>
</dbReference>
<protein>
    <submittedName>
        <fullName evidence="1">Amino acid-binding protein</fullName>
    </submittedName>
</protein>
<comment type="caution">
    <text evidence="1">The sequence shown here is derived from an EMBL/GenBank/DDBJ whole genome shotgun (WGS) entry which is preliminary data.</text>
</comment>
<reference evidence="1" key="1">
    <citation type="journal article" date="2018" name="Genome Biol.">
        <title>SKESA: strategic k-mer extension for scrupulous assemblies.</title>
        <authorList>
            <person name="Souvorov A."/>
            <person name="Agarwala R."/>
            <person name="Lipman D.J."/>
        </authorList>
    </citation>
    <scope>NUCLEOTIDE SEQUENCE</scope>
    <source>
        <strain evidence="1">CAVp300</strain>
    </source>
</reference>
<sequence length="136" mass="14743">MYDIHVVLKNLPGELARLGKTLGSNGIGLEGGGVFTCGNEAHAHFLVEEGIRAKAVLDHHGFDVRDLRRPLIRKLKQERPGELGEITAALAAQGVNILVQYSDHANQLILVTDNDIVASEATEPWAVYATSSWASF</sequence>
<reference evidence="1" key="2">
    <citation type="submission" date="2020-10" db="EMBL/GenBank/DDBJ databases">
        <authorList>
            <consortium name="NCBI Pathogen Detection Project"/>
        </authorList>
    </citation>
    <scope>NUCLEOTIDE SEQUENCE</scope>
    <source>
        <strain evidence="1">CAVp300</strain>
    </source>
</reference>
<accession>A0A9P3T4S6</accession>
<dbReference type="RefSeq" id="WP_047371892.1">
    <property type="nucleotide sequence ID" value="NZ_CABMNU010000005.1"/>
</dbReference>
<dbReference type="Proteomes" id="UP000867740">
    <property type="component" value="Unassembled WGS sequence"/>
</dbReference>
<name>A0A9P3T4S6_KLUIN</name>
<proteinExistence type="predicted"/>